<dbReference type="SUPFAM" id="SSF53800">
    <property type="entry name" value="Chelatase"/>
    <property type="match status" value="1"/>
</dbReference>
<evidence type="ECO:0000256" key="2">
    <source>
        <dbReference type="ARBA" id="ARBA00023239"/>
    </source>
</evidence>
<dbReference type="InterPro" id="IPR002762">
    <property type="entry name" value="CbiX-like"/>
</dbReference>
<dbReference type="GO" id="GO:0016829">
    <property type="term" value="F:lyase activity"/>
    <property type="evidence" value="ECO:0007669"/>
    <property type="project" value="UniProtKB-KW"/>
</dbReference>
<keyword evidence="4" id="KW-1185">Reference proteome</keyword>
<dbReference type="InterPro" id="IPR050963">
    <property type="entry name" value="Sirohydro_Cobaltochel/CbiX"/>
</dbReference>
<dbReference type="CDD" id="cd03416">
    <property type="entry name" value="CbiX_SirB_N"/>
    <property type="match status" value="1"/>
</dbReference>
<reference evidence="4" key="1">
    <citation type="submission" date="2016-10" db="EMBL/GenBank/DDBJ databases">
        <authorList>
            <person name="Varghese N."/>
        </authorList>
    </citation>
    <scope>NUCLEOTIDE SEQUENCE [LARGE SCALE GENOMIC DNA]</scope>
    <source>
        <strain evidence="4">DSM 17980</strain>
    </source>
</reference>
<dbReference type="Proteomes" id="UP000183508">
    <property type="component" value="Unassembled WGS sequence"/>
</dbReference>
<accession>A0A1I7JJM1</accession>
<dbReference type="Gene3D" id="3.40.50.1400">
    <property type="match status" value="2"/>
</dbReference>
<dbReference type="CDD" id="cd03414">
    <property type="entry name" value="CbiX_SirB_C"/>
    <property type="match status" value="1"/>
</dbReference>
<organism evidence="3 4">
    <name type="scientific">Alicyclobacillus macrosporangiidus</name>
    <dbReference type="NCBI Taxonomy" id="392015"/>
    <lineage>
        <taxon>Bacteria</taxon>
        <taxon>Bacillati</taxon>
        <taxon>Bacillota</taxon>
        <taxon>Bacilli</taxon>
        <taxon>Bacillales</taxon>
        <taxon>Alicyclobacillaceae</taxon>
        <taxon>Alicyclobacillus</taxon>
    </lineage>
</organism>
<proteinExistence type="predicted"/>
<keyword evidence="2" id="KW-0456">Lyase</keyword>
<name>A0A1I7JJM1_9BACL</name>
<protein>
    <submittedName>
        <fullName evidence="3">Sirohydrochlorin cobaltochelatase</fullName>
    </submittedName>
</protein>
<evidence type="ECO:0000313" key="3">
    <source>
        <dbReference type="EMBL" id="SFU85347.1"/>
    </source>
</evidence>
<evidence type="ECO:0000313" key="4">
    <source>
        <dbReference type="Proteomes" id="UP000183508"/>
    </source>
</evidence>
<keyword evidence="1" id="KW-0479">Metal-binding</keyword>
<dbReference type="EMBL" id="FPBV01000010">
    <property type="protein sequence ID" value="SFU85347.1"/>
    <property type="molecule type" value="Genomic_DNA"/>
</dbReference>
<dbReference type="AlphaFoldDB" id="A0A1I7JJM1"/>
<dbReference type="Pfam" id="PF01903">
    <property type="entry name" value="CbiX"/>
    <property type="match status" value="2"/>
</dbReference>
<dbReference type="STRING" id="392015.SAMN05421543_11081"/>
<dbReference type="GO" id="GO:0046872">
    <property type="term" value="F:metal ion binding"/>
    <property type="evidence" value="ECO:0007669"/>
    <property type="project" value="UniProtKB-KW"/>
</dbReference>
<dbReference type="PANTHER" id="PTHR33542">
    <property type="entry name" value="SIROHYDROCHLORIN FERROCHELATASE, CHLOROPLASTIC"/>
    <property type="match status" value="1"/>
</dbReference>
<sequence>MSERVLLIGHGSRDDEGNRAFLAFARRVQAAYPKRRLETCFLELAEPDVPTGVAACAEAGASRVIALPLILLAASHVKLEIPELLDHARLRHPGLSIDYGRNVGMHERVLDLLVDQYQAAARGTGSPATPSGPGASTFGATAAARAEAAQTGAESTAIVLMGRGSSDPDANGDLYKMARMLWERTGVATVEVCFSGITGPRLPEGVRRAVQLGAARVVVVPYFLFTGVLLKRMARLLEDLQAQHLGVPMRMAGPLGEHPGLVDIVIDRVEEAAAGAAHMNCGFCTYRRHAVHAHGGGV</sequence>
<evidence type="ECO:0000256" key="1">
    <source>
        <dbReference type="ARBA" id="ARBA00022723"/>
    </source>
</evidence>
<gene>
    <name evidence="3" type="ORF">SAMN05421543_11081</name>
</gene>
<dbReference type="PANTHER" id="PTHR33542:SF3">
    <property type="entry name" value="SIROHYDROCHLORIN FERROCHELATASE, CHLOROPLASTIC"/>
    <property type="match status" value="1"/>
</dbReference>
<dbReference type="RefSeq" id="WP_074952523.1">
    <property type="nucleotide sequence ID" value="NZ_FPBV01000010.1"/>
</dbReference>